<protein>
    <submittedName>
        <fullName evidence="2">Uncharacterized protein</fullName>
    </submittedName>
</protein>
<feature type="region of interest" description="Disordered" evidence="1">
    <location>
        <begin position="1"/>
        <end position="50"/>
    </location>
</feature>
<evidence type="ECO:0000313" key="2">
    <source>
        <dbReference type="Ensembl" id="ENSPSTP00000021024.1"/>
    </source>
</evidence>
<evidence type="ECO:0000256" key="1">
    <source>
        <dbReference type="SAM" id="MobiDB-lite"/>
    </source>
</evidence>
<name>A0A8C9FXN9_PAVCR</name>
<feature type="compositionally biased region" description="Polar residues" evidence="1">
    <location>
        <begin position="38"/>
        <end position="50"/>
    </location>
</feature>
<dbReference type="Proteomes" id="UP000694428">
    <property type="component" value="Unplaced"/>
</dbReference>
<reference evidence="2" key="1">
    <citation type="submission" date="2025-08" db="UniProtKB">
        <authorList>
            <consortium name="Ensembl"/>
        </authorList>
    </citation>
    <scope>IDENTIFICATION</scope>
</reference>
<keyword evidence="3" id="KW-1185">Reference proteome</keyword>
<reference evidence="2" key="2">
    <citation type="submission" date="2025-09" db="UniProtKB">
        <authorList>
            <consortium name="Ensembl"/>
        </authorList>
    </citation>
    <scope>IDENTIFICATION</scope>
</reference>
<accession>A0A8C9FXN9</accession>
<dbReference type="Ensembl" id="ENSPSTT00000022058.1">
    <property type="protein sequence ID" value="ENSPSTP00000021024.1"/>
    <property type="gene ID" value="ENSPSTG00000015301.1"/>
</dbReference>
<dbReference type="AlphaFoldDB" id="A0A8C9FXN9"/>
<evidence type="ECO:0000313" key="3">
    <source>
        <dbReference type="Proteomes" id="UP000694428"/>
    </source>
</evidence>
<proteinExistence type="predicted"/>
<organism evidence="2 3">
    <name type="scientific">Pavo cristatus</name>
    <name type="common">Indian peafowl</name>
    <name type="synonym">Blue peafowl</name>
    <dbReference type="NCBI Taxonomy" id="9049"/>
    <lineage>
        <taxon>Eukaryota</taxon>
        <taxon>Metazoa</taxon>
        <taxon>Chordata</taxon>
        <taxon>Craniata</taxon>
        <taxon>Vertebrata</taxon>
        <taxon>Euteleostomi</taxon>
        <taxon>Archelosauria</taxon>
        <taxon>Archosauria</taxon>
        <taxon>Dinosauria</taxon>
        <taxon>Saurischia</taxon>
        <taxon>Theropoda</taxon>
        <taxon>Coelurosauria</taxon>
        <taxon>Aves</taxon>
        <taxon>Neognathae</taxon>
        <taxon>Galloanserae</taxon>
        <taxon>Galliformes</taxon>
        <taxon>Phasianidae</taxon>
        <taxon>Phasianinae</taxon>
        <taxon>Pavo</taxon>
    </lineage>
</organism>
<sequence length="50" mass="5497">MGTPARRMSPVRGRRIYPHIRSPARPTESPASAFPATWSPSTCSSLETLK</sequence>